<organism evidence="8 9">
    <name type="scientific">Nicrophorus vespilloides</name>
    <name type="common">Boreal carrion beetle</name>
    <dbReference type="NCBI Taxonomy" id="110193"/>
    <lineage>
        <taxon>Eukaryota</taxon>
        <taxon>Metazoa</taxon>
        <taxon>Ecdysozoa</taxon>
        <taxon>Arthropoda</taxon>
        <taxon>Hexapoda</taxon>
        <taxon>Insecta</taxon>
        <taxon>Pterygota</taxon>
        <taxon>Neoptera</taxon>
        <taxon>Endopterygota</taxon>
        <taxon>Coleoptera</taxon>
        <taxon>Polyphaga</taxon>
        <taxon>Staphyliniformia</taxon>
        <taxon>Silphidae</taxon>
        <taxon>Nicrophorinae</taxon>
        <taxon>Nicrophorus</taxon>
    </lineage>
</organism>
<dbReference type="InterPro" id="IPR049452">
    <property type="entry name" value="Anoctamin_TM"/>
</dbReference>
<comment type="caution">
    <text evidence="6">Lacks conserved residue(s) required for the propagation of feature annotation.</text>
</comment>
<reference evidence="9" key="1">
    <citation type="submission" date="2025-08" db="UniProtKB">
        <authorList>
            <consortium name="RefSeq"/>
        </authorList>
    </citation>
    <scope>IDENTIFICATION</scope>
    <source>
        <tissue evidence="9">Whole Larva</tissue>
    </source>
</reference>
<dbReference type="GeneID" id="108563367"/>
<keyword evidence="4 6" id="KW-1133">Transmembrane helix</keyword>
<feature type="transmembrane region" description="Helical" evidence="6">
    <location>
        <begin position="37"/>
        <end position="67"/>
    </location>
</feature>
<comment type="subcellular location">
    <subcellularLocation>
        <location evidence="1 6">Membrane</location>
        <topology evidence="1 6">Multi-pass membrane protein</topology>
    </subcellularLocation>
</comment>
<evidence type="ECO:0000256" key="1">
    <source>
        <dbReference type="ARBA" id="ARBA00004141"/>
    </source>
</evidence>
<protein>
    <recommendedName>
        <fullName evidence="6">Anoctamin</fullName>
    </recommendedName>
</protein>
<feature type="domain" description="Anoctamin transmembrane" evidence="7">
    <location>
        <begin position="4"/>
        <end position="210"/>
    </location>
</feature>
<gene>
    <name evidence="9" type="primary">LOC108563367</name>
</gene>
<feature type="transmembrane region" description="Helical" evidence="6">
    <location>
        <begin position="87"/>
        <end position="105"/>
    </location>
</feature>
<dbReference type="PANTHER" id="PTHR12308">
    <property type="entry name" value="ANOCTAMIN"/>
    <property type="match status" value="1"/>
</dbReference>
<feature type="transmembrane region" description="Helical" evidence="6">
    <location>
        <begin position="6"/>
        <end position="25"/>
    </location>
</feature>
<accession>A0ABM1MSG6</accession>
<dbReference type="Pfam" id="PF04547">
    <property type="entry name" value="Anoctamin"/>
    <property type="match status" value="1"/>
</dbReference>
<keyword evidence="8" id="KW-1185">Reference proteome</keyword>
<comment type="similarity">
    <text evidence="2 6">Belongs to the anoctamin family.</text>
</comment>
<evidence type="ECO:0000313" key="9">
    <source>
        <dbReference type="RefSeq" id="XP_017777516.1"/>
    </source>
</evidence>
<dbReference type="InterPro" id="IPR007632">
    <property type="entry name" value="Anoctamin"/>
</dbReference>
<evidence type="ECO:0000313" key="8">
    <source>
        <dbReference type="Proteomes" id="UP000695000"/>
    </source>
</evidence>
<evidence type="ECO:0000256" key="5">
    <source>
        <dbReference type="ARBA" id="ARBA00023136"/>
    </source>
</evidence>
<dbReference type="PANTHER" id="PTHR12308:SF83">
    <property type="entry name" value="ANOCTAMIN"/>
    <property type="match status" value="1"/>
</dbReference>
<evidence type="ECO:0000256" key="3">
    <source>
        <dbReference type="ARBA" id="ARBA00022692"/>
    </source>
</evidence>
<evidence type="ECO:0000256" key="6">
    <source>
        <dbReference type="RuleBase" id="RU280814"/>
    </source>
</evidence>
<proteinExistence type="inferred from homology"/>
<evidence type="ECO:0000256" key="4">
    <source>
        <dbReference type="ARBA" id="ARBA00022989"/>
    </source>
</evidence>
<sequence length="218" mass="25179">MLLVVLAVATVVAVVLYRMSVLAALSVYQDRVTTSAALFFSTSTAASINLCCILVFNWIYTFVAQYLTEMEFLRTQTEFDDSLTLKIYLLQFVNHYASIFYIAFFKGKFIGSPRKYNKIFKNRQEECGPEGCLMELCIQLAIIMIGKQAMNTVLEMLFPLFYKKLNTWKVKIGLQKDQSPINKEKQPQWIKDFKLVEWGPRSLFPEYLEMGYTMPGTI</sequence>
<dbReference type="RefSeq" id="XP_017777516.1">
    <property type="nucleotide sequence ID" value="XM_017922027.1"/>
</dbReference>
<name>A0ABM1MSG6_NICVS</name>
<keyword evidence="3 6" id="KW-0812">Transmembrane</keyword>
<keyword evidence="5 6" id="KW-0472">Membrane</keyword>
<dbReference type="Proteomes" id="UP000695000">
    <property type="component" value="Unplaced"/>
</dbReference>
<evidence type="ECO:0000256" key="2">
    <source>
        <dbReference type="ARBA" id="ARBA00009671"/>
    </source>
</evidence>
<evidence type="ECO:0000259" key="7">
    <source>
        <dbReference type="Pfam" id="PF04547"/>
    </source>
</evidence>